<reference evidence="1" key="1">
    <citation type="submission" date="2021-02" db="EMBL/GenBank/DDBJ databases">
        <title>Infant gut strain persistence is associated with maternal origin, phylogeny, and functional potential including surface adhesion and iron acquisition.</title>
        <authorList>
            <person name="Lou Y.C."/>
        </authorList>
    </citation>
    <scope>NUCLEOTIDE SEQUENCE</scope>
    <source>
        <strain evidence="1">L2_039_000G1_dasL2_039_000G1_maxbin2.maxbin.077</strain>
    </source>
</reference>
<proteinExistence type="predicted"/>
<sequence>SGTVSADGTALGDTPFADNVQIIDTTSEGVAGAVRPSRLSGVTLSESNVRYYTTNSAGQIDRVILDDVTGDLWEYAALDSVRRLTDEAAKKIDKKISDKAQDAAREAAGLPAATTTKVDKTDEETFQDVKNILFPSTSDVLYGLIDGSVVSSTWNTLTGKTDQLFSYVLRRTGDSVGGTLGDFLNYLGEGATYVCYSGGKQVAYSTATKYPVIAGGIAIGRSADGKAINRMLQLSPVVVDKLGAASVMSGDKRYETADDMQVYLWSNGQYFATSLPKINTEDYKLIGWYDNFGCAGGKKIRILVAVKTN</sequence>
<organism evidence="1 2">
    <name type="scientific">Faecalibacterium prausnitzii</name>
    <dbReference type="NCBI Taxonomy" id="853"/>
    <lineage>
        <taxon>Bacteria</taxon>
        <taxon>Bacillati</taxon>
        <taxon>Bacillota</taxon>
        <taxon>Clostridia</taxon>
        <taxon>Eubacteriales</taxon>
        <taxon>Oscillospiraceae</taxon>
        <taxon>Faecalibacterium</taxon>
    </lineage>
</organism>
<dbReference type="AlphaFoldDB" id="A0A9E1LYT0"/>
<dbReference type="EMBL" id="JAGZYH010000027">
    <property type="protein sequence ID" value="MBS6622155.1"/>
    <property type="molecule type" value="Genomic_DNA"/>
</dbReference>
<dbReference type="Proteomes" id="UP000811365">
    <property type="component" value="Unassembled WGS sequence"/>
</dbReference>
<evidence type="ECO:0000313" key="2">
    <source>
        <dbReference type="Proteomes" id="UP000811365"/>
    </source>
</evidence>
<protein>
    <submittedName>
        <fullName evidence="1">S-layer homology domain-containing protein</fullName>
    </submittedName>
</protein>
<evidence type="ECO:0000313" key="1">
    <source>
        <dbReference type="EMBL" id="MBS6622155.1"/>
    </source>
</evidence>
<feature type="non-terminal residue" evidence="1">
    <location>
        <position position="1"/>
    </location>
</feature>
<comment type="caution">
    <text evidence="1">The sequence shown here is derived from an EMBL/GenBank/DDBJ whole genome shotgun (WGS) entry which is preliminary data.</text>
</comment>
<accession>A0A9E1LYT0</accession>
<name>A0A9E1LYT0_9FIRM</name>
<gene>
    <name evidence="1" type="ORF">KH315_08365</name>
</gene>